<name>A0ABR3L3T9_9TELE</name>
<reference evidence="1 2" key="1">
    <citation type="submission" date="2023-09" db="EMBL/GenBank/DDBJ databases">
        <authorList>
            <person name="Wang M."/>
        </authorList>
    </citation>
    <scope>NUCLEOTIDE SEQUENCE [LARGE SCALE GENOMIC DNA]</scope>
    <source>
        <strain evidence="1">GT-2023</strain>
        <tissue evidence="1">Liver</tissue>
    </source>
</reference>
<organism evidence="1 2">
    <name type="scientific">Cirrhinus molitorella</name>
    <name type="common">mud carp</name>
    <dbReference type="NCBI Taxonomy" id="172907"/>
    <lineage>
        <taxon>Eukaryota</taxon>
        <taxon>Metazoa</taxon>
        <taxon>Chordata</taxon>
        <taxon>Craniata</taxon>
        <taxon>Vertebrata</taxon>
        <taxon>Euteleostomi</taxon>
        <taxon>Actinopterygii</taxon>
        <taxon>Neopterygii</taxon>
        <taxon>Teleostei</taxon>
        <taxon>Ostariophysi</taxon>
        <taxon>Cypriniformes</taxon>
        <taxon>Cyprinidae</taxon>
        <taxon>Labeoninae</taxon>
        <taxon>Labeonini</taxon>
        <taxon>Cirrhinus</taxon>
    </lineage>
</organism>
<evidence type="ECO:0000313" key="1">
    <source>
        <dbReference type="EMBL" id="KAL1247523.1"/>
    </source>
</evidence>
<dbReference type="Proteomes" id="UP001558613">
    <property type="component" value="Unassembled WGS sequence"/>
</dbReference>
<keyword evidence="2" id="KW-1185">Reference proteome</keyword>
<evidence type="ECO:0000313" key="2">
    <source>
        <dbReference type="Proteomes" id="UP001558613"/>
    </source>
</evidence>
<protein>
    <submittedName>
        <fullName evidence="1">Uncharacterized protein</fullName>
    </submittedName>
</protein>
<gene>
    <name evidence="1" type="ORF">QQF64_022899</name>
</gene>
<proteinExistence type="predicted"/>
<sequence>MEDLLCHEDKKYICLLSSFSSGLKSELNPAAFKSCAFQMLFKKCSYILVLSSRGGERTSTVSPFSQCGMFSSHQAQANKQSSVPAVVCAHGRRPALKPM</sequence>
<comment type="caution">
    <text evidence="1">The sequence shown here is derived from an EMBL/GenBank/DDBJ whole genome shotgun (WGS) entry which is preliminary data.</text>
</comment>
<accession>A0ABR3L3T9</accession>
<dbReference type="EMBL" id="JAYMGO010000025">
    <property type="protein sequence ID" value="KAL1247523.1"/>
    <property type="molecule type" value="Genomic_DNA"/>
</dbReference>